<dbReference type="Proteomes" id="UP001159427">
    <property type="component" value="Unassembled WGS sequence"/>
</dbReference>
<reference evidence="1 2" key="1">
    <citation type="submission" date="2022-05" db="EMBL/GenBank/DDBJ databases">
        <authorList>
            <consortium name="Genoscope - CEA"/>
            <person name="William W."/>
        </authorList>
    </citation>
    <scope>NUCLEOTIDE SEQUENCE [LARGE SCALE GENOMIC DNA]</scope>
</reference>
<sequence length="173" mass="19539">MAYLSVIALADGFQHADEPFFFKALALGDVATKTYRIRQFDSTPLLTSSATAIQTYRYQSHLHGWDLHSTGLPQCAVETCLLSFLQEFILDVFEGNQPVPETITIWVKGRHQMALFGRLVESLPCLGIALLVRDLENISCPPAKQLLQLHDNKATTRDKIQAYLDWMSEQNLE</sequence>
<proteinExistence type="predicted"/>
<evidence type="ECO:0000313" key="1">
    <source>
        <dbReference type="EMBL" id="CAH3164028.1"/>
    </source>
</evidence>
<protein>
    <submittedName>
        <fullName evidence="1">Uncharacterized protein</fullName>
    </submittedName>
</protein>
<evidence type="ECO:0000313" key="2">
    <source>
        <dbReference type="Proteomes" id="UP001159427"/>
    </source>
</evidence>
<keyword evidence="2" id="KW-1185">Reference proteome</keyword>
<name>A0ABN8QH75_9CNID</name>
<dbReference type="EMBL" id="CALNXI010001303">
    <property type="protein sequence ID" value="CAH3164028.1"/>
    <property type="molecule type" value="Genomic_DNA"/>
</dbReference>
<gene>
    <name evidence="1" type="ORF">PEVE_00004850</name>
</gene>
<organism evidence="1 2">
    <name type="scientific">Porites evermanni</name>
    <dbReference type="NCBI Taxonomy" id="104178"/>
    <lineage>
        <taxon>Eukaryota</taxon>
        <taxon>Metazoa</taxon>
        <taxon>Cnidaria</taxon>
        <taxon>Anthozoa</taxon>
        <taxon>Hexacorallia</taxon>
        <taxon>Scleractinia</taxon>
        <taxon>Fungiina</taxon>
        <taxon>Poritidae</taxon>
        <taxon>Porites</taxon>
    </lineage>
</organism>
<comment type="caution">
    <text evidence="1">The sequence shown here is derived from an EMBL/GenBank/DDBJ whole genome shotgun (WGS) entry which is preliminary data.</text>
</comment>
<accession>A0ABN8QH75</accession>